<dbReference type="Proteomes" id="UP001144673">
    <property type="component" value="Chromosome 2"/>
</dbReference>
<evidence type="ECO:0000313" key="2">
    <source>
        <dbReference type="Proteomes" id="UP001144673"/>
    </source>
</evidence>
<dbReference type="GeneID" id="80891223"/>
<comment type="caution">
    <text evidence="1">The sequence shown here is derived from an EMBL/GenBank/DDBJ whole genome shotgun (WGS) entry which is preliminary data.</text>
</comment>
<accession>A0A9W8Q4M6</accession>
<proteinExistence type="predicted"/>
<reference evidence="1" key="1">
    <citation type="journal article" date="2023" name="Access Microbiol">
        <title>De-novo genome assembly for Akanthomyces muscarius, a biocontrol agent of insect agricultural pests.</title>
        <authorList>
            <person name="Erdos Z."/>
            <person name="Studholme D.J."/>
            <person name="Raymond B."/>
            <person name="Sharma M."/>
        </authorList>
    </citation>
    <scope>NUCLEOTIDE SEQUENCE</scope>
    <source>
        <strain evidence="1">Ve6</strain>
    </source>
</reference>
<dbReference type="EMBL" id="JAJHUN010000011">
    <property type="protein sequence ID" value="KAJ4145209.1"/>
    <property type="molecule type" value="Genomic_DNA"/>
</dbReference>
<protein>
    <submittedName>
        <fullName evidence="1">Uncharacterized protein</fullName>
    </submittedName>
</protein>
<keyword evidence="2" id="KW-1185">Reference proteome</keyword>
<name>A0A9W8Q4M6_AKAMU</name>
<dbReference type="RefSeq" id="XP_056048879.1">
    <property type="nucleotide sequence ID" value="XM_056195229.1"/>
</dbReference>
<dbReference type="KEGG" id="amus:LMH87_004064"/>
<organism evidence="1 2">
    <name type="scientific">Akanthomyces muscarius</name>
    <name type="common">Entomopathogenic fungus</name>
    <name type="synonym">Lecanicillium muscarium</name>
    <dbReference type="NCBI Taxonomy" id="2231603"/>
    <lineage>
        <taxon>Eukaryota</taxon>
        <taxon>Fungi</taxon>
        <taxon>Dikarya</taxon>
        <taxon>Ascomycota</taxon>
        <taxon>Pezizomycotina</taxon>
        <taxon>Sordariomycetes</taxon>
        <taxon>Hypocreomycetidae</taxon>
        <taxon>Hypocreales</taxon>
        <taxon>Cordycipitaceae</taxon>
        <taxon>Akanthomyces</taxon>
    </lineage>
</organism>
<gene>
    <name evidence="1" type="ORF">LMH87_004064</name>
</gene>
<dbReference type="AlphaFoldDB" id="A0A9W8Q4M6"/>
<sequence>MPDEILMMIIDLAVQSKRRRNESPVLLRPKLNNTDLVMFKRIFVKDGRRKRCLVRIDVDFDLRSTPLDVPEFFHGTEEQRAIMVMRLIDTNDPPLFSHRQFDAQLRQDNIRMTTFLVQLFRHLKRWKKADPSTDITLRLVAENPTY</sequence>
<evidence type="ECO:0000313" key="1">
    <source>
        <dbReference type="EMBL" id="KAJ4145209.1"/>
    </source>
</evidence>